<accession>A0A6L9XWU3</accession>
<dbReference type="Proteomes" id="UP000474967">
    <property type="component" value="Unassembled WGS sequence"/>
</dbReference>
<feature type="transmembrane region" description="Helical" evidence="1">
    <location>
        <begin position="160"/>
        <end position="180"/>
    </location>
</feature>
<evidence type="ECO:0000256" key="1">
    <source>
        <dbReference type="SAM" id="Phobius"/>
    </source>
</evidence>
<organism evidence="2 3">
    <name type="scientific">Leifsonia tongyongensis</name>
    <dbReference type="NCBI Taxonomy" id="1268043"/>
    <lineage>
        <taxon>Bacteria</taxon>
        <taxon>Bacillati</taxon>
        <taxon>Actinomycetota</taxon>
        <taxon>Actinomycetes</taxon>
        <taxon>Micrococcales</taxon>
        <taxon>Microbacteriaceae</taxon>
        <taxon>Leifsonia</taxon>
    </lineage>
</organism>
<feature type="transmembrane region" description="Helical" evidence="1">
    <location>
        <begin position="226"/>
        <end position="247"/>
    </location>
</feature>
<comment type="caution">
    <text evidence="2">The sequence shown here is derived from an EMBL/GenBank/DDBJ whole genome shotgun (WGS) entry which is preliminary data.</text>
</comment>
<dbReference type="EMBL" id="JAAGWY010000002">
    <property type="protein sequence ID" value="NEN05843.1"/>
    <property type="molecule type" value="Genomic_DNA"/>
</dbReference>
<gene>
    <name evidence="2" type="ORF">G3T36_08150</name>
</gene>
<protein>
    <submittedName>
        <fullName evidence="2">Multidrug DMT transporter permease</fullName>
    </submittedName>
</protein>
<dbReference type="PANTHER" id="PTHR40761:SF1">
    <property type="entry name" value="CONSERVED INTEGRAL MEMBRANE ALANINE VALINE AND LEUCINE RICH PROTEIN-RELATED"/>
    <property type="match status" value="1"/>
</dbReference>
<proteinExistence type="predicted"/>
<feature type="transmembrane region" description="Helical" evidence="1">
    <location>
        <begin position="187"/>
        <end position="206"/>
    </location>
</feature>
<feature type="transmembrane region" description="Helical" evidence="1">
    <location>
        <begin position="130"/>
        <end position="148"/>
    </location>
</feature>
<name>A0A6L9XWU3_9MICO</name>
<keyword evidence="3" id="KW-1185">Reference proteome</keyword>
<evidence type="ECO:0000313" key="2">
    <source>
        <dbReference type="EMBL" id="NEN05843.1"/>
    </source>
</evidence>
<keyword evidence="1" id="KW-0472">Membrane</keyword>
<feature type="transmembrane region" description="Helical" evidence="1">
    <location>
        <begin position="74"/>
        <end position="94"/>
    </location>
</feature>
<feature type="transmembrane region" description="Helical" evidence="1">
    <location>
        <begin position="259"/>
        <end position="279"/>
    </location>
</feature>
<reference evidence="2 3" key="1">
    <citation type="journal article" date="2014" name="J. Microbiol.">
        <title>Diaminobutyricibacter tongyongensis gen. nov., sp. nov. and Homoserinibacter gongjuensis gen. nov., sp. nov. belong to the family Microbacteriaceae.</title>
        <authorList>
            <person name="Kim S.J."/>
            <person name="Ahn J.H."/>
            <person name="Weon H.Y."/>
            <person name="Hamada M."/>
            <person name="Suzuki K."/>
            <person name="Kwon S.W."/>
        </authorList>
    </citation>
    <scope>NUCLEOTIDE SEQUENCE [LARGE SCALE GENOMIC DNA]</scope>
    <source>
        <strain evidence="2 3">NBRC 108724</strain>
    </source>
</reference>
<keyword evidence="1" id="KW-0812">Transmembrane</keyword>
<keyword evidence="1" id="KW-1133">Transmembrane helix</keyword>
<dbReference type="PANTHER" id="PTHR40761">
    <property type="entry name" value="CONSERVED INTEGRAL MEMBRANE ALANINE VALINE AND LEUCINE RICH PROTEIN-RELATED"/>
    <property type="match status" value="1"/>
</dbReference>
<dbReference type="AlphaFoldDB" id="A0A6L9XWU3"/>
<feature type="transmembrane region" description="Helical" evidence="1">
    <location>
        <begin position="100"/>
        <end position="118"/>
    </location>
</feature>
<feature type="transmembrane region" description="Helical" evidence="1">
    <location>
        <begin position="285"/>
        <end position="309"/>
    </location>
</feature>
<dbReference type="RefSeq" id="WP_163289191.1">
    <property type="nucleotide sequence ID" value="NZ_JAAGWY010000002.1"/>
</dbReference>
<sequence>MKAEARQQRESWCRVGFPSPQEMLGISLALIAGLLLAIGAQFQHRGVSAVQARTTNVPRSVLVRLSNLLRQPSWLAGTLIICLAITFQLCGLYLAPISVVQPLGVSGLVFASVLNVKVSRISLGGPARWAVALCCVGVTIFVIIAALVTRPRPASAIEAYEIVGLVAAVLAVIAGAYAVFRETLKPMFFVVGAGALFGLVVTLAKISMDRVGALMQSDEPPSAAAVLPIVLSVAGLSTAALVGSALVQRAYAQSTPDVVMAGLTVIDPIVAVTVGALVLHEFTSAQPWVVLLSMGAAAIAIVGVCRLAVTHPSAKTQRIAPLLRDQLSQ</sequence>
<evidence type="ECO:0000313" key="3">
    <source>
        <dbReference type="Proteomes" id="UP000474967"/>
    </source>
</evidence>